<evidence type="ECO:0000256" key="4">
    <source>
        <dbReference type="ARBA" id="ARBA00022989"/>
    </source>
</evidence>
<reference evidence="9" key="1">
    <citation type="submission" date="2015-05" db="EMBL/GenBank/DDBJ databases">
        <title>Permanent draft genome of Rhodopirellula islandicus K833.</title>
        <authorList>
            <person name="Kizina J."/>
            <person name="Richter M."/>
            <person name="Glockner F.O."/>
            <person name="Harder J."/>
        </authorList>
    </citation>
    <scope>NUCLEOTIDE SEQUENCE [LARGE SCALE GENOMIC DNA]</scope>
    <source>
        <strain evidence="9">K833</strain>
    </source>
</reference>
<dbReference type="GO" id="GO:0019646">
    <property type="term" value="P:aerobic electron transport chain"/>
    <property type="evidence" value="ECO:0007669"/>
    <property type="project" value="InterPro"/>
</dbReference>
<evidence type="ECO:0000256" key="3">
    <source>
        <dbReference type="ARBA" id="ARBA00022692"/>
    </source>
</evidence>
<comment type="similarity">
    <text evidence="2 6">Belongs to the cytochrome c oxidase subunit 3 family.</text>
</comment>
<dbReference type="EMBL" id="LECT01000017">
    <property type="protein sequence ID" value="KLU05453.1"/>
    <property type="molecule type" value="Genomic_DNA"/>
</dbReference>
<evidence type="ECO:0000313" key="9">
    <source>
        <dbReference type="EMBL" id="KLU05453.1"/>
    </source>
</evidence>
<keyword evidence="4 7" id="KW-1133">Transmembrane helix</keyword>
<evidence type="ECO:0000313" key="10">
    <source>
        <dbReference type="Proteomes" id="UP000036367"/>
    </source>
</evidence>
<gene>
    <name evidence="9" type="ORF">RISK_002085</name>
</gene>
<comment type="caution">
    <text evidence="9">The sequence shown here is derived from an EMBL/GenBank/DDBJ whole genome shotgun (WGS) entry which is preliminary data.</text>
</comment>
<keyword evidence="3 6" id="KW-0812">Transmembrane</keyword>
<feature type="transmembrane region" description="Helical" evidence="7">
    <location>
        <begin position="153"/>
        <end position="178"/>
    </location>
</feature>
<dbReference type="AlphaFoldDB" id="A0A0J1BFY0"/>
<dbReference type="GO" id="GO:0004129">
    <property type="term" value="F:cytochrome-c oxidase activity"/>
    <property type="evidence" value="ECO:0007669"/>
    <property type="project" value="InterPro"/>
</dbReference>
<proteinExistence type="inferred from homology"/>
<dbReference type="SUPFAM" id="SSF81452">
    <property type="entry name" value="Cytochrome c oxidase subunit III-like"/>
    <property type="match status" value="1"/>
</dbReference>
<keyword evidence="5 7" id="KW-0472">Membrane</keyword>
<comment type="subcellular location">
    <subcellularLocation>
        <location evidence="6">Cell membrane</location>
        <topology evidence="6">Multi-pass membrane protein</topology>
    </subcellularLocation>
    <subcellularLocation>
        <location evidence="1">Membrane</location>
        <topology evidence="1">Multi-pass membrane protein</topology>
    </subcellularLocation>
</comment>
<name>A0A0J1BFY0_RHOIS</name>
<organism evidence="9 10">
    <name type="scientific">Rhodopirellula islandica</name>
    <dbReference type="NCBI Taxonomy" id="595434"/>
    <lineage>
        <taxon>Bacteria</taxon>
        <taxon>Pseudomonadati</taxon>
        <taxon>Planctomycetota</taxon>
        <taxon>Planctomycetia</taxon>
        <taxon>Pirellulales</taxon>
        <taxon>Pirellulaceae</taxon>
        <taxon>Rhodopirellula</taxon>
    </lineage>
</organism>
<dbReference type="InterPro" id="IPR035973">
    <property type="entry name" value="Cyt_c_oxidase_su3-like_sf"/>
</dbReference>
<evidence type="ECO:0000256" key="1">
    <source>
        <dbReference type="ARBA" id="ARBA00004141"/>
    </source>
</evidence>
<accession>A0A0J1BFY0</accession>
<dbReference type="Pfam" id="PF00510">
    <property type="entry name" value="COX3"/>
    <property type="match status" value="1"/>
</dbReference>
<evidence type="ECO:0000256" key="2">
    <source>
        <dbReference type="ARBA" id="ARBA00010581"/>
    </source>
</evidence>
<dbReference type="InterPro" id="IPR000298">
    <property type="entry name" value="Cyt_c_oxidase-like_su3"/>
</dbReference>
<dbReference type="PROSITE" id="PS50253">
    <property type="entry name" value="COX3"/>
    <property type="match status" value="1"/>
</dbReference>
<dbReference type="GO" id="GO:0005886">
    <property type="term" value="C:plasma membrane"/>
    <property type="evidence" value="ECO:0007669"/>
    <property type="project" value="UniProtKB-SubCell"/>
</dbReference>
<dbReference type="InterPro" id="IPR013833">
    <property type="entry name" value="Cyt_c_oxidase_su3_a-hlx"/>
</dbReference>
<dbReference type="PATRIC" id="fig|595434.4.peg.1998"/>
<evidence type="ECO:0000256" key="5">
    <source>
        <dbReference type="ARBA" id="ARBA00023136"/>
    </source>
</evidence>
<feature type="transmembrane region" description="Helical" evidence="7">
    <location>
        <begin position="111"/>
        <end position="133"/>
    </location>
</feature>
<sequence>MRGTVKLGSPSRFNESKTAAFASQLMLPMPTSVLPTDRRYQQGGWLFLGTLLVFFLSSLLLYGIYASSRLGDSQSSAPLPDAFLTSTACLLVISGLVHWGTRTVRRSKRVLTGSLLATSAIAAVAFMAIQYVAMLELLSGPAMQGGTGKGVAGMVVVLAFLHALHVAGGVIALGIVSVRSMLGKYDHERHWPVDFAAQYWHFLDVVWLCMLGTFVVTTGGFAGISL</sequence>
<evidence type="ECO:0000259" key="8">
    <source>
        <dbReference type="PROSITE" id="PS50253"/>
    </source>
</evidence>
<dbReference type="Gene3D" id="1.20.120.80">
    <property type="entry name" value="Cytochrome c oxidase, subunit III, four-helix bundle"/>
    <property type="match status" value="1"/>
</dbReference>
<protein>
    <submittedName>
        <fullName evidence="9">Cytochrome c oxidase, subunit III</fullName>
    </submittedName>
</protein>
<dbReference type="Proteomes" id="UP000036367">
    <property type="component" value="Unassembled WGS sequence"/>
</dbReference>
<dbReference type="PANTHER" id="PTHR11403">
    <property type="entry name" value="CYTOCHROME C OXIDASE SUBUNIT III"/>
    <property type="match status" value="1"/>
</dbReference>
<dbReference type="PANTHER" id="PTHR11403:SF10">
    <property type="entry name" value="CYTOCHROME C OXIDASE"/>
    <property type="match status" value="1"/>
</dbReference>
<dbReference type="CDD" id="cd02865">
    <property type="entry name" value="Heme_Cu_Oxidase_III_2"/>
    <property type="match status" value="1"/>
</dbReference>
<feature type="transmembrane region" description="Helical" evidence="7">
    <location>
        <begin position="199"/>
        <end position="224"/>
    </location>
</feature>
<feature type="transmembrane region" description="Helical" evidence="7">
    <location>
        <begin position="77"/>
        <end position="99"/>
    </location>
</feature>
<dbReference type="STRING" id="595434.RISK_002085"/>
<evidence type="ECO:0000256" key="6">
    <source>
        <dbReference type="RuleBase" id="RU003376"/>
    </source>
</evidence>
<evidence type="ECO:0000256" key="7">
    <source>
        <dbReference type="SAM" id="Phobius"/>
    </source>
</evidence>
<dbReference type="InterPro" id="IPR024791">
    <property type="entry name" value="Cyt_c/ubiquinol_Oxase_su3"/>
</dbReference>
<feature type="transmembrane region" description="Helical" evidence="7">
    <location>
        <begin position="45"/>
        <end position="65"/>
    </location>
</feature>
<keyword evidence="10" id="KW-1185">Reference proteome</keyword>
<feature type="domain" description="Heme-copper oxidase subunit III family profile" evidence="8">
    <location>
        <begin position="43"/>
        <end position="219"/>
    </location>
</feature>